<dbReference type="PANTHER" id="PTHR47691:SF3">
    <property type="entry name" value="HTH-TYPE TRANSCRIPTIONAL REGULATOR RV0890C-RELATED"/>
    <property type="match status" value="1"/>
</dbReference>
<dbReference type="Gene3D" id="1.25.40.10">
    <property type="entry name" value="Tetratricopeptide repeat domain"/>
    <property type="match status" value="1"/>
</dbReference>
<dbReference type="PANTHER" id="PTHR47691">
    <property type="entry name" value="REGULATOR-RELATED"/>
    <property type="match status" value="1"/>
</dbReference>
<accession>A0A075P7Y3</accession>
<dbReference type="InterPro" id="IPR049052">
    <property type="entry name" value="nSTAND1"/>
</dbReference>
<feature type="domain" description="OmpR/PhoB-type" evidence="3">
    <location>
        <begin position="3"/>
        <end position="101"/>
    </location>
</feature>
<name>A0A075P7Y3_9ALTE</name>
<dbReference type="EMBL" id="CP008849">
    <property type="protein sequence ID" value="AIF99417.1"/>
    <property type="molecule type" value="Genomic_DNA"/>
</dbReference>
<dbReference type="SUPFAM" id="SSF46894">
    <property type="entry name" value="C-terminal effector domain of the bipartite response regulators"/>
    <property type="match status" value="1"/>
</dbReference>
<organism evidence="4 5">
    <name type="scientific">Alteromonas australica</name>
    <dbReference type="NCBI Taxonomy" id="589873"/>
    <lineage>
        <taxon>Bacteria</taxon>
        <taxon>Pseudomonadati</taxon>
        <taxon>Pseudomonadota</taxon>
        <taxon>Gammaproteobacteria</taxon>
        <taxon>Alteromonadales</taxon>
        <taxon>Alteromonadaceae</taxon>
        <taxon>Alteromonas/Salinimonas group</taxon>
        <taxon>Alteromonas</taxon>
    </lineage>
</organism>
<evidence type="ECO:0000259" key="3">
    <source>
        <dbReference type="PROSITE" id="PS51755"/>
    </source>
</evidence>
<protein>
    <submittedName>
        <fullName evidence="4">Transcriptional regulator</fullName>
    </submittedName>
</protein>
<keyword evidence="1 2" id="KW-0238">DNA-binding</keyword>
<dbReference type="InterPro" id="IPR001867">
    <property type="entry name" value="OmpR/PhoB-type_DNA-bd"/>
</dbReference>
<dbReference type="SUPFAM" id="SSF52540">
    <property type="entry name" value="P-loop containing nucleoside triphosphate hydrolases"/>
    <property type="match status" value="1"/>
</dbReference>
<sequence length="1114" mass="125522">MAITQFYLGDWQVEPSSNTLRLGKFKRTIEPKAMDVLLLLCQQAGEVVSADDIVRQCWPNSPVGDNPIHKTITQLRKALDDKASDPLFIETIRKRGYRVIADVQFVEDEQTRAAETNWQGQSPFPGLTAFTQQESQVYYGRNAAVKNLLHRLAEQCNRKRPFTLIIGPSGSGKSSLVHAGLLPRMLNEKGANGIRAFDYISIDFSDIRPAYIIEELAACMLDWDINDAPMFEGESADSLAIKLTTHPDQIIHNVKTKLSQSAQYNTLAYPCFVIVLDRLEAYLATSAVSVSQRNAVFSLLDTLSQSGIFMILLVCRNDFYHQLAAYPTLMKNKERGAHFDLTPPSAGELSQMIRLPAIAAGLNWEEDDNTDVTLDDIILTDAAAEPDCLPLLQYTLQELYLQRKDNTLLVSTYKQLGGIEGAIGHKAEQLFQHMPAKVQTALDRVLPLVITLANDGNTLTSRTALWSELTNDNEKQFATLMVENRLFVSHLYQDKACFKVAHEAVLRRWQRVQTWLRQHQSSLVSKNRLEQQTKQWLQDNKSKAFLLTEGKPLTDALALKGDTSLSLSQDELALIKASQKTAQRKRIIRRVTLAALACLTVVSFGAMLQSQQSQHLAERKRLEAENLMGYMIGDFADKLRSVKRMDLLEGISEQALSYVEQAQQASEYGFFTISPPKASFELRFQHALSLQAMAEVRFYRDDTETAKQLYEEADKRLSALLEDQPNNFELLKAAGANAFWLGQIAFEAHDLSFANIQLKRYLDFSEKMLTLEPESDIALMEVSYATNSIGSLAFRQLDFVQALSFFESSLAYKQQILEKSGGSISAVTAVADTYSWIASALINQGNIDIAISVLEKAENILTKLLVTNPGNAEVIETLYFVKLNIAESNEFIRNRLLSVKKLEEAQNLLAKILEQDSDNSLWKSHFLHVKTLLEFYQSLLTSNSFPNTATSSIALNGVLNENTHIKTKTYAAHYFQNSEQWQVSQDLLTSLNKVHSLKDEIQDDIHAQTINTDVLINYTQYLLATIRQTHHESGEDANKVRNQCELLFMLTNKVIGQSHYPLFLQAHVFAGYCLNNQSAVAEQRRQLALMKVPLPHYFTNINKELINDNNTTKL</sequence>
<dbReference type="RefSeq" id="WP_044057513.1">
    <property type="nucleotide sequence ID" value="NZ_CBCSKJ010000003.1"/>
</dbReference>
<feature type="DNA-binding region" description="OmpR/PhoB-type" evidence="2">
    <location>
        <begin position="3"/>
        <end position="101"/>
    </location>
</feature>
<dbReference type="KEGG" id="aal:EP13_12380"/>
<evidence type="ECO:0000313" key="5">
    <source>
        <dbReference type="Proteomes" id="UP000056090"/>
    </source>
</evidence>
<dbReference type="GO" id="GO:0000160">
    <property type="term" value="P:phosphorelay signal transduction system"/>
    <property type="evidence" value="ECO:0007669"/>
    <property type="project" value="InterPro"/>
</dbReference>
<dbReference type="GeneID" id="78255698"/>
<evidence type="ECO:0000313" key="4">
    <source>
        <dbReference type="EMBL" id="AIF99417.1"/>
    </source>
</evidence>
<dbReference type="CDD" id="cd00383">
    <property type="entry name" value="trans_reg_C"/>
    <property type="match status" value="1"/>
</dbReference>
<dbReference type="GO" id="GO:0003677">
    <property type="term" value="F:DNA binding"/>
    <property type="evidence" value="ECO:0007669"/>
    <property type="project" value="UniProtKB-UniRule"/>
</dbReference>
<dbReference type="InterPro" id="IPR027417">
    <property type="entry name" value="P-loop_NTPase"/>
</dbReference>
<dbReference type="eggNOG" id="COG0457">
    <property type="taxonomic scope" value="Bacteria"/>
</dbReference>
<dbReference type="PROSITE" id="PS51755">
    <property type="entry name" value="OMPR_PHOB"/>
    <property type="match status" value="1"/>
</dbReference>
<dbReference type="Pfam" id="PF00486">
    <property type="entry name" value="Trans_reg_C"/>
    <property type="match status" value="1"/>
</dbReference>
<dbReference type="AlphaFoldDB" id="A0A075P7Y3"/>
<dbReference type="InterPro" id="IPR011990">
    <property type="entry name" value="TPR-like_helical_dom_sf"/>
</dbReference>
<dbReference type="SMART" id="SM00862">
    <property type="entry name" value="Trans_reg_C"/>
    <property type="match status" value="1"/>
</dbReference>
<reference evidence="4 5" key="1">
    <citation type="submission" date="2014-06" db="EMBL/GenBank/DDBJ databases">
        <title>Genomes of Alteromonas australica, a world apart.</title>
        <authorList>
            <person name="Gonzaga A."/>
            <person name="Lopez-Perez M."/>
            <person name="Rodriguez-Valera F."/>
        </authorList>
    </citation>
    <scope>NUCLEOTIDE SEQUENCE [LARGE SCALE GENOMIC DNA]</scope>
    <source>
        <strain evidence="4 5">H 17</strain>
    </source>
</reference>
<dbReference type="eggNOG" id="COG3710">
    <property type="taxonomic scope" value="Bacteria"/>
</dbReference>
<dbReference type="eggNOG" id="COG1122">
    <property type="taxonomic scope" value="Bacteria"/>
</dbReference>
<gene>
    <name evidence="4" type="ORF">EP13_12380</name>
</gene>
<dbReference type="Pfam" id="PF20703">
    <property type="entry name" value="nSTAND1"/>
    <property type="match status" value="1"/>
</dbReference>
<dbReference type="Proteomes" id="UP000056090">
    <property type="component" value="Chromosome"/>
</dbReference>
<evidence type="ECO:0000256" key="1">
    <source>
        <dbReference type="ARBA" id="ARBA00023125"/>
    </source>
</evidence>
<proteinExistence type="predicted"/>
<evidence type="ECO:0000256" key="2">
    <source>
        <dbReference type="PROSITE-ProRule" id="PRU01091"/>
    </source>
</evidence>
<dbReference type="Gene3D" id="1.10.10.10">
    <property type="entry name" value="Winged helix-like DNA-binding domain superfamily/Winged helix DNA-binding domain"/>
    <property type="match status" value="1"/>
</dbReference>
<dbReference type="GO" id="GO:0006355">
    <property type="term" value="P:regulation of DNA-templated transcription"/>
    <property type="evidence" value="ECO:0007669"/>
    <property type="project" value="InterPro"/>
</dbReference>
<dbReference type="Gene3D" id="3.40.50.300">
    <property type="entry name" value="P-loop containing nucleotide triphosphate hydrolases"/>
    <property type="match status" value="1"/>
</dbReference>
<dbReference type="InterPro" id="IPR016032">
    <property type="entry name" value="Sig_transdc_resp-reg_C-effctor"/>
</dbReference>
<dbReference type="SUPFAM" id="SSF48452">
    <property type="entry name" value="TPR-like"/>
    <property type="match status" value="1"/>
</dbReference>
<keyword evidence="5" id="KW-1185">Reference proteome</keyword>
<dbReference type="InterPro" id="IPR036388">
    <property type="entry name" value="WH-like_DNA-bd_sf"/>
</dbReference>